<dbReference type="SUPFAM" id="SSF51735">
    <property type="entry name" value="NAD(P)-binding Rossmann-fold domains"/>
    <property type="match status" value="1"/>
</dbReference>
<comment type="caution">
    <text evidence="4">The sequence shown here is derived from an EMBL/GenBank/DDBJ whole genome shotgun (WGS) entry which is preliminary data.</text>
</comment>
<protein>
    <submittedName>
        <fullName evidence="4">2-hydroxyacid dehydrogenase</fullName>
    </submittedName>
</protein>
<evidence type="ECO:0000259" key="3">
    <source>
        <dbReference type="Pfam" id="PF02826"/>
    </source>
</evidence>
<dbReference type="EMBL" id="JBHLUN010000005">
    <property type="protein sequence ID" value="MFC0408224.1"/>
    <property type="molecule type" value="Genomic_DNA"/>
</dbReference>
<keyword evidence="1" id="KW-0560">Oxidoreductase</keyword>
<keyword evidence="5" id="KW-1185">Reference proteome</keyword>
<dbReference type="CDD" id="cd12164">
    <property type="entry name" value="GDH_like_2"/>
    <property type="match status" value="1"/>
</dbReference>
<keyword evidence="2" id="KW-0520">NAD</keyword>
<dbReference type="PANTHER" id="PTHR43333">
    <property type="entry name" value="2-HACID_DH_C DOMAIN-CONTAINING PROTEIN"/>
    <property type="match status" value="1"/>
</dbReference>
<dbReference type="Gene3D" id="3.40.50.720">
    <property type="entry name" value="NAD(P)-binding Rossmann-like Domain"/>
    <property type="match status" value="2"/>
</dbReference>
<sequence>MVPLIILVKSGGEESLPGWREDFRAVDPRLDVRWWDDPTVAAEDVHYVLVWDPEHGRLKNYPNLRVIFSSAAGVDNIVGDPEWPAHLPLVRMGGTETARRMAEFVSWCCLSLLRGARRMALGQEQAHWDHFQTSSTAPERRVGIMGMGNLGAATARMLGAIGFPVSGWSRSRKEVPGVRSFAGAEEMDAFLQETDILVCLLPSTPETVGIINRDLLNRMPRGAQVVNVGRGSHLVMDDLLAALDDGQIDSAVLDVFEREPLPDNHPLWRHPKITVTPHLASLASRRERVRYVAEAIASHEGGGTLPNLFDAKRGY</sequence>
<proteinExistence type="predicted"/>
<evidence type="ECO:0000256" key="1">
    <source>
        <dbReference type="ARBA" id="ARBA00023002"/>
    </source>
</evidence>
<evidence type="ECO:0000313" key="4">
    <source>
        <dbReference type="EMBL" id="MFC0408224.1"/>
    </source>
</evidence>
<feature type="domain" description="D-isomer specific 2-hydroxyacid dehydrogenase NAD-binding" evidence="3">
    <location>
        <begin position="109"/>
        <end position="280"/>
    </location>
</feature>
<gene>
    <name evidence="4" type="ORF">ACFFGY_08195</name>
</gene>
<accession>A0ABV6JRJ3</accession>
<organism evidence="4 5">
    <name type="scientific">Roseomonas elaeocarpi</name>
    <dbReference type="NCBI Taxonomy" id="907779"/>
    <lineage>
        <taxon>Bacteria</taxon>
        <taxon>Pseudomonadati</taxon>
        <taxon>Pseudomonadota</taxon>
        <taxon>Alphaproteobacteria</taxon>
        <taxon>Acetobacterales</taxon>
        <taxon>Roseomonadaceae</taxon>
        <taxon>Roseomonas</taxon>
    </lineage>
</organism>
<name>A0ABV6JRJ3_9PROT</name>
<dbReference type="InterPro" id="IPR036291">
    <property type="entry name" value="NAD(P)-bd_dom_sf"/>
</dbReference>
<dbReference type="RefSeq" id="WP_377043970.1">
    <property type="nucleotide sequence ID" value="NZ_JBHLUN010000005.1"/>
</dbReference>
<dbReference type="PANTHER" id="PTHR43333:SF1">
    <property type="entry name" value="D-ISOMER SPECIFIC 2-HYDROXYACID DEHYDROGENASE NAD-BINDING DOMAIN-CONTAINING PROTEIN"/>
    <property type="match status" value="1"/>
</dbReference>
<dbReference type="Pfam" id="PF02826">
    <property type="entry name" value="2-Hacid_dh_C"/>
    <property type="match status" value="1"/>
</dbReference>
<evidence type="ECO:0000313" key="5">
    <source>
        <dbReference type="Proteomes" id="UP001589865"/>
    </source>
</evidence>
<reference evidence="4 5" key="1">
    <citation type="submission" date="2024-09" db="EMBL/GenBank/DDBJ databases">
        <authorList>
            <person name="Sun Q."/>
            <person name="Mori K."/>
        </authorList>
    </citation>
    <scope>NUCLEOTIDE SEQUENCE [LARGE SCALE GENOMIC DNA]</scope>
    <source>
        <strain evidence="4 5">TBRC 5777</strain>
    </source>
</reference>
<evidence type="ECO:0000256" key="2">
    <source>
        <dbReference type="ARBA" id="ARBA00023027"/>
    </source>
</evidence>
<dbReference type="InterPro" id="IPR006140">
    <property type="entry name" value="D-isomer_DH_NAD-bd"/>
</dbReference>
<dbReference type="Proteomes" id="UP001589865">
    <property type="component" value="Unassembled WGS sequence"/>
</dbReference>